<dbReference type="PROSITE" id="PS00409">
    <property type="entry name" value="PROKAR_NTER_METHYL"/>
    <property type="match status" value="1"/>
</dbReference>
<accession>A0A7W4QEA4</accession>
<sequence>MKNYSRGFSLVELMVAVLISSILILGVTDLFMSSYFSSRNNTELAQMQESGRIALEIIGADARRAGYQGCGIAADTETPLPNSGGTLPDDAVTSTAASNITFRYAVPGSGCTDATGSSTALDLTNPPITYSSANNTISRNDDPILDDASMAVEFLPSGSAVSATAIRVTITISDSRGANEITPLNARTFSGTYELRNRLL</sequence>
<evidence type="ECO:0000256" key="1">
    <source>
        <dbReference type="SAM" id="Phobius"/>
    </source>
</evidence>
<reference evidence="2 3" key="1">
    <citation type="submission" date="2020-08" db="EMBL/GenBank/DDBJ databases">
        <authorList>
            <person name="Kim C.M."/>
        </authorList>
    </citation>
    <scope>NUCLEOTIDE SEQUENCE [LARGE SCALE GENOMIC DNA]</scope>
    <source>
        <strain evidence="2 3">UL070</strain>
    </source>
</reference>
<organism evidence="2 3">
    <name type="scientific">Aquipseudomonas ullengensis</name>
    <dbReference type="NCBI Taxonomy" id="2759166"/>
    <lineage>
        <taxon>Bacteria</taxon>
        <taxon>Pseudomonadati</taxon>
        <taxon>Pseudomonadota</taxon>
        <taxon>Gammaproteobacteria</taxon>
        <taxon>Pseudomonadales</taxon>
        <taxon>Pseudomonadaceae</taxon>
        <taxon>Aquipseudomonas</taxon>
    </lineage>
</organism>
<dbReference type="SUPFAM" id="SSF54523">
    <property type="entry name" value="Pili subunits"/>
    <property type="match status" value="1"/>
</dbReference>
<keyword evidence="1" id="KW-1133">Transmembrane helix</keyword>
<dbReference type="Pfam" id="PF07963">
    <property type="entry name" value="N_methyl"/>
    <property type="match status" value="1"/>
</dbReference>
<keyword evidence="3" id="KW-1185">Reference proteome</keyword>
<protein>
    <submittedName>
        <fullName evidence="2">Prepilin-type N-terminal cleavage/methylation domain-containing protein</fullName>
    </submittedName>
</protein>
<comment type="caution">
    <text evidence="2">The sequence shown here is derived from an EMBL/GenBank/DDBJ whole genome shotgun (WGS) entry which is preliminary data.</text>
</comment>
<dbReference type="InterPro" id="IPR045584">
    <property type="entry name" value="Pilin-like"/>
</dbReference>
<dbReference type="AlphaFoldDB" id="A0A7W4QEA4"/>
<evidence type="ECO:0000313" key="2">
    <source>
        <dbReference type="EMBL" id="MBB2495408.1"/>
    </source>
</evidence>
<keyword evidence="1" id="KW-0812">Transmembrane</keyword>
<dbReference type="InterPro" id="IPR012902">
    <property type="entry name" value="N_methyl_site"/>
</dbReference>
<feature type="transmembrane region" description="Helical" evidence="1">
    <location>
        <begin position="13"/>
        <end position="32"/>
    </location>
</feature>
<dbReference type="RefSeq" id="WP_183088957.1">
    <property type="nucleotide sequence ID" value="NZ_JACJUD010000003.1"/>
</dbReference>
<proteinExistence type="predicted"/>
<gene>
    <name evidence="2" type="ORF">H3H51_10290</name>
</gene>
<keyword evidence="1" id="KW-0472">Membrane</keyword>
<dbReference type="EMBL" id="JACJUD010000003">
    <property type="protein sequence ID" value="MBB2495408.1"/>
    <property type="molecule type" value="Genomic_DNA"/>
</dbReference>
<dbReference type="NCBIfam" id="TIGR02532">
    <property type="entry name" value="IV_pilin_GFxxxE"/>
    <property type="match status" value="1"/>
</dbReference>
<dbReference type="Proteomes" id="UP000542720">
    <property type="component" value="Unassembled WGS sequence"/>
</dbReference>
<evidence type="ECO:0000313" key="3">
    <source>
        <dbReference type="Proteomes" id="UP000542720"/>
    </source>
</evidence>
<name>A0A7W4QEA4_9GAMM</name>